<evidence type="ECO:0000256" key="1">
    <source>
        <dbReference type="SAM" id="MobiDB-lite"/>
    </source>
</evidence>
<keyword evidence="2" id="KW-0812">Transmembrane</keyword>
<feature type="compositionally biased region" description="Basic and acidic residues" evidence="1">
    <location>
        <begin position="117"/>
        <end position="131"/>
    </location>
</feature>
<protein>
    <submittedName>
        <fullName evidence="3">Uncharacterized protein</fullName>
    </submittedName>
</protein>
<sequence>MVSKERFHYRSVGSLTGGVAGDAPSSLPFTTVIVVVTTIILFLKAIIPIVIPVIVFLLHCSLLLPLLLVPPTNKRLCPTTLSPPNISTTYIFNHPRQRQLSHLAGHAVPKLVGFEAENDKADTTTETDKPMVPRPYASQG</sequence>
<accession>A0A0D0C654</accession>
<organism evidence="3 4">
    <name type="scientific">Collybiopsis luxurians FD-317 M1</name>
    <dbReference type="NCBI Taxonomy" id="944289"/>
    <lineage>
        <taxon>Eukaryota</taxon>
        <taxon>Fungi</taxon>
        <taxon>Dikarya</taxon>
        <taxon>Basidiomycota</taxon>
        <taxon>Agaricomycotina</taxon>
        <taxon>Agaricomycetes</taxon>
        <taxon>Agaricomycetidae</taxon>
        <taxon>Agaricales</taxon>
        <taxon>Marasmiineae</taxon>
        <taxon>Omphalotaceae</taxon>
        <taxon>Collybiopsis</taxon>
        <taxon>Collybiopsis luxurians</taxon>
    </lineage>
</organism>
<feature type="transmembrane region" description="Helical" evidence="2">
    <location>
        <begin position="50"/>
        <end position="69"/>
    </location>
</feature>
<reference evidence="3 4" key="1">
    <citation type="submission" date="2014-04" db="EMBL/GenBank/DDBJ databases">
        <title>Evolutionary Origins and Diversification of the Mycorrhizal Mutualists.</title>
        <authorList>
            <consortium name="DOE Joint Genome Institute"/>
            <consortium name="Mycorrhizal Genomics Consortium"/>
            <person name="Kohler A."/>
            <person name="Kuo A."/>
            <person name="Nagy L.G."/>
            <person name="Floudas D."/>
            <person name="Copeland A."/>
            <person name="Barry K.W."/>
            <person name="Cichocki N."/>
            <person name="Veneault-Fourrey C."/>
            <person name="LaButti K."/>
            <person name="Lindquist E.A."/>
            <person name="Lipzen A."/>
            <person name="Lundell T."/>
            <person name="Morin E."/>
            <person name="Murat C."/>
            <person name="Riley R."/>
            <person name="Ohm R."/>
            <person name="Sun H."/>
            <person name="Tunlid A."/>
            <person name="Henrissat B."/>
            <person name="Grigoriev I.V."/>
            <person name="Hibbett D.S."/>
            <person name="Martin F."/>
        </authorList>
    </citation>
    <scope>NUCLEOTIDE SEQUENCE [LARGE SCALE GENOMIC DNA]</scope>
    <source>
        <strain evidence="3 4">FD-317 M1</strain>
    </source>
</reference>
<evidence type="ECO:0000313" key="3">
    <source>
        <dbReference type="EMBL" id="KIK50198.1"/>
    </source>
</evidence>
<proteinExistence type="predicted"/>
<feature type="region of interest" description="Disordered" evidence="1">
    <location>
        <begin position="117"/>
        <end position="140"/>
    </location>
</feature>
<gene>
    <name evidence="3" type="ORF">GYMLUDRAFT_253185</name>
</gene>
<feature type="transmembrane region" description="Helical" evidence="2">
    <location>
        <begin position="25"/>
        <end position="43"/>
    </location>
</feature>
<keyword evidence="2" id="KW-1133">Transmembrane helix</keyword>
<keyword evidence="4" id="KW-1185">Reference proteome</keyword>
<evidence type="ECO:0000256" key="2">
    <source>
        <dbReference type="SAM" id="Phobius"/>
    </source>
</evidence>
<dbReference type="Proteomes" id="UP000053593">
    <property type="component" value="Unassembled WGS sequence"/>
</dbReference>
<keyword evidence="2" id="KW-0472">Membrane</keyword>
<name>A0A0D0C654_9AGAR</name>
<dbReference type="AlphaFoldDB" id="A0A0D0C654"/>
<evidence type="ECO:0000313" key="4">
    <source>
        <dbReference type="Proteomes" id="UP000053593"/>
    </source>
</evidence>
<dbReference type="HOGENOM" id="CLU_1835380_0_0_1"/>
<dbReference type="EMBL" id="KN834920">
    <property type="protein sequence ID" value="KIK50198.1"/>
    <property type="molecule type" value="Genomic_DNA"/>
</dbReference>